<feature type="domain" description="BRCT" evidence="7">
    <location>
        <begin position="1118"/>
        <end position="1141"/>
    </location>
</feature>
<keyword evidence="2 6" id="KW-0812">Transmembrane</keyword>
<dbReference type="PROSITE" id="PS50172">
    <property type="entry name" value="BRCT"/>
    <property type="match status" value="1"/>
</dbReference>
<feature type="transmembrane region" description="Helical" evidence="6">
    <location>
        <begin position="56"/>
        <end position="78"/>
    </location>
</feature>
<feature type="transmembrane region" description="Helical" evidence="6">
    <location>
        <begin position="876"/>
        <end position="901"/>
    </location>
</feature>
<evidence type="ECO:0000256" key="5">
    <source>
        <dbReference type="PROSITE-ProRule" id="PRU00023"/>
    </source>
</evidence>
<dbReference type="PANTHER" id="PTHR22956:SF14">
    <property type="entry name" value="BRCT DOMAIN-CONTAINING PROTEIN"/>
    <property type="match status" value="1"/>
</dbReference>
<keyword evidence="5" id="KW-0040">ANK repeat</keyword>
<dbReference type="SMART" id="SM01381">
    <property type="entry name" value="7TM_GPCR_Srsx"/>
    <property type="match status" value="1"/>
</dbReference>
<dbReference type="InterPro" id="IPR003125">
    <property type="entry name" value="WSN"/>
</dbReference>
<dbReference type="Proteomes" id="UP000230233">
    <property type="component" value="Unassembled WGS sequence"/>
</dbReference>
<dbReference type="SUPFAM" id="SSF52113">
    <property type="entry name" value="BRCT domain"/>
    <property type="match status" value="1"/>
</dbReference>
<dbReference type="InterPro" id="IPR036770">
    <property type="entry name" value="Ankyrin_rpt-contain_sf"/>
</dbReference>
<dbReference type="InterPro" id="IPR002110">
    <property type="entry name" value="Ankyrin_rpt"/>
</dbReference>
<dbReference type="AlphaFoldDB" id="A0A2G5SCK2"/>
<dbReference type="PANTHER" id="PTHR22956">
    <property type="entry name" value="ANKYRIN REPEAT-CONTAINING PROTEIN F37A4.4-RELATED-RELATED"/>
    <property type="match status" value="1"/>
</dbReference>
<dbReference type="GO" id="GO:0004930">
    <property type="term" value="F:G protein-coupled receptor activity"/>
    <property type="evidence" value="ECO:0007669"/>
    <property type="project" value="InterPro"/>
</dbReference>
<feature type="transmembrane region" description="Helical" evidence="6">
    <location>
        <begin position="12"/>
        <end position="35"/>
    </location>
</feature>
<evidence type="ECO:0000256" key="6">
    <source>
        <dbReference type="SAM" id="Phobius"/>
    </source>
</evidence>
<dbReference type="InterPro" id="IPR000276">
    <property type="entry name" value="GPCR_Rhodpsn"/>
</dbReference>
<feature type="repeat" description="ANK" evidence="5">
    <location>
        <begin position="971"/>
        <end position="1003"/>
    </location>
</feature>
<evidence type="ECO:0000259" key="7">
    <source>
        <dbReference type="PROSITE" id="PS50172"/>
    </source>
</evidence>
<dbReference type="EMBL" id="PDUG01000020">
    <property type="protein sequence ID" value="PIC12653.1"/>
    <property type="molecule type" value="Genomic_DNA"/>
</dbReference>
<dbReference type="STRING" id="1611254.A0A2G5SCK2"/>
<dbReference type="GO" id="GO:0016020">
    <property type="term" value="C:membrane"/>
    <property type="evidence" value="ECO:0007669"/>
    <property type="project" value="UniProtKB-SubCell"/>
</dbReference>
<evidence type="ECO:0000256" key="2">
    <source>
        <dbReference type="ARBA" id="ARBA00022692"/>
    </source>
</evidence>
<dbReference type="Gene3D" id="1.25.40.20">
    <property type="entry name" value="Ankyrin repeat-containing domain"/>
    <property type="match status" value="1"/>
</dbReference>
<dbReference type="SMART" id="SM00248">
    <property type="entry name" value="ANK"/>
    <property type="match status" value="2"/>
</dbReference>
<dbReference type="InterPro" id="IPR001357">
    <property type="entry name" value="BRCT_dom"/>
</dbReference>
<dbReference type="SMART" id="SM00292">
    <property type="entry name" value="BRCT"/>
    <property type="match status" value="1"/>
</dbReference>
<evidence type="ECO:0000313" key="8">
    <source>
        <dbReference type="EMBL" id="PIC12653.1"/>
    </source>
</evidence>
<protein>
    <recommendedName>
        <fullName evidence="7">BRCT domain-containing protein</fullName>
    </recommendedName>
</protein>
<dbReference type="Gene3D" id="3.40.50.10190">
    <property type="entry name" value="BRCT domain"/>
    <property type="match status" value="1"/>
</dbReference>
<dbReference type="SMART" id="SM00453">
    <property type="entry name" value="WSN"/>
    <property type="match status" value="1"/>
</dbReference>
<evidence type="ECO:0000256" key="3">
    <source>
        <dbReference type="ARBA" id="ARBA00022989"/>
    </source>
</evidence>
<comment type="caution">
    <text evidence="8">The sequence shown here is derived from an EMBL/GenBank/DDBJ whole genome shotgun (WGS) entry which is preliminary data.</text>
</comment>
<sequence length="1276" mass="147500">MFDYIPKEILPLGFFFIFCSVIGTSGNLVMVMCSLRNKQITCTIPFALNGIAFQMFTYSSGIIYVFVFIIYLTVYILLKNNKSKSSDLELVSDNFRVLARITNAIFLQSAVIQKSNISKEVIAEFLKTSVSNFYEIVDIDAQSAASVLKNLDGEVTKILERHEFTNKKIINEILTNLKNISSTVEILTKNPIDPNLTFENIKDSMREEFKNMSEYGRKCDKDVYKKIRKIAKIYETNRNEFNEEEAAKHLRELEKYLEPFRNCFKTVSTFANRFVNLPFWKFRRQYQFTKIAMDRLRTIIELTIDDMSKLQKDVEMSHNIWKDKSKSNLLGSFGPQISQTLNAFLTDVRRIDPVPPTLTVGFLKPKELLSVPKDLQNPWFKKYFIRGSSLIKDLSKALEPLNPISVSIQDLEKEWIDFKRSAREDFRIPNVNRTAFVLHNLENLVQNQTIPYDQILKSESEKLRKCVFKQGQDFFDKFELFEAEESESKTNNVSKVLDEIHETLRMAFTNDPTDEGISQEVARTCLNFAMQTFHDSSNSHHTKPSTVLKPTFEAFWYCTIDHGKDLDTSSFSKQFEKLEESLDSLPIVVEAFLDESPSFPTYPVPFQEILNASRLVETVNCLRDQKMKVNELRNAAYFVGNATNFPNSSIINESVTFLEHIIKVQNALKTVKTKIRHATGNRTKREASAAPTNPILTLKNSRLHSENMGICSLALWNLVKVLELKTPLLKIGEFNEKVKTSMGHFPGLTNYIHAKSLIQDFLGQAEGIEKEAKQLKDKDPLKMATVFAKMANLKGVPGDRQMLHDWRNRYFWNMHYKEAINHTATLLESNLDFATYQSQLLDGRLTVNALSKYFDEIFGHVKKDKLKTVIVEKHTLSWPIIIGIGIGSVFLLFVAALVIFGMTKWGRKTYRNWYLFYFGKPEEFEKRWRYSCFMDKVNGENALLDAVRETNKANLLVALKRGVYVNAYNIFGNTALHAATKGGHPDLVEALIRHGADRSLLNAKNRTPEQMVPLRYKQISKGKDLANFEKIQMIYKKYRKKNFRIRVPEIFPVFSFRIWPEERTDDTLTDNFMNVFQSITSNEPSIHMTHCVVKTDENGILETDNLGLLFWMFHGCIIVKEKWMTDCLQNEKLIEQDYNYLVEKVKYNGKIFDTVIQWSQAMAKSELPYLYGAQVAVVMKECPNLLLLSTLVNNHGGTMINEFPVRKKYTPGSHPYCHTHLGPLFLIHDGNYDLKIYQNDKMFTIFTEAEFIEFMLKRDIHKDTNENPVNVLRDSE</sequence>
<dbReference type="OrthoDB" id="5830563at2759"/>
<dbReference type="Pfam" id="PF02206">
    <property type="entry name" value="WSN"/>
    <property type="match status" value="1"/>
</dbReference>
<comment type="subcellular location">
    <subcellularLocation>
        <location evidence="1">Membrane</location>
    </subcellularLocation>
</comment>
<dbReference type="InterPro" id="IPR053345">
    <property type="entry name" value="Ankyrin_repeat-containing"/>
</dbReference>
<reference evidence="9" key="1">
    <citation type="submission" date="2017-10" db="EMBL/GenBank/DDBJ databases">
        <title>Rapid genome shrinkage in a self-fertile nematode reveals novel sperm competition proteins.</title>
        <authorList>
            <person name="Yin D."/>
            <person name="Schwarz E.M."/>
            <person name="Thomas C.G."/>
            <person name="Felde R.L."/>
            <person name="Korf I.F."/>
            <person name="Cutter A.D."/>
            <person name="Schartner C.M."/>
            <person name="Ralston E.J."/>
            <person name="Meyer B.J."/>
            <person name="Haag E.S."/>
        </authorList>
    </citation>
    <scope>NUCLEOTIDE SEQUENCE [LARGE SCALE GENOMIC DNA]</scope>
    <source>
        <strain evidence="9">JU1422</strain>
    </source>
</reference>
<name>A0A2G5SCK2_9PELO</name>
<evidence type="ECO:0000313" key="9">
    <source>
        <dbReference type="Proteomes" id="UP000230233"/>
    </source>
</evidence>
<organism evidence="8 9">
    <name type="scientific">Caenorhabditis nigoni</name>
    <dbReference type="NCBI Taxonomy" id="1611254"/>
    <lineage>
        <taxon>Eukaryota</taxon>
        <taxon>Metazoa</taxon>
        <taxon>Ecdysozoa</taxon>
        <taxon>Nematoda</taxon>
        <taxon>Chromadorea</taxon>
        <taxon>Rhabditida</taxon>
        <taxon>Rhabditina</taxon>
        <taxon>Rhabditomorpha</taxon>
        <taxon>Rhabditoidea</taxon>
        <taxon>Rhabditidae</taxon>
        <taxon>Peloderinae</taxon>
        <taxon>Caenorhabditis</taxon>
    </lineage>
</organism>
<dbReference type="PROSITE" id="PS50088">
    <property type="entry name" value="ANK_REPEAT"/>
    <property type="match status" value="1"/>
</dbReference>
<evidence type="ECO:0000256" key="1">
    <source>
        <dbReference type="ARBA" id="ARBA00004370"/>
    </source>
</evidence>
<gene>
    <name evidence="8" type="ORF">B9Z55_028302</name>
</gene>
<keyword evidence="9" id="KW-1185">Reference proteome</keyword>
<accession>A0A2G5SCK2</accession>
<keyword evidence="3 6" id="KW-1133">Transmembrane helix</keyword>
<keyword evidence="4 6" id="KW-0472">Membrane</keyword>
<dbReference type="Pfam" id="PF00023">
    <property type="entry name" value="Ank"/>
    <property type="match status" value="1"/>
</dbReference>
<evidence type="ECO:0000256" key="4">
    <source>
        <dbReference type="ARBA" id="ARBA00023136"/>
    </source>
</evidence>
<dbReference type="PROSITE" id="PS50297">
    <property type="entry name" value="ANK_REP_REGION"/>
    <property type="match status" value="1"/>
</dbReference>
<dbReference type="SUPFAM" id="SSF48403">
    <property type="entry name" value="Ankyrin repeat"/>
    <property type="match status" value="1"/>
</dbReference>
<dbReference type="InterPro" id="IPR036420">
    <property type="entry name" value="BRCT_dom_sf"/>
</dbReference>
<dbReference type="Pfam" id="PF10320">
    <property type="entry name" value="7TM_GPCR_Srsx"/>
    <property type="match status" value="1"/>
</dbReference>
<proteinExistence type="predicted"/>
<dbReference type="InterPro" id="IPR019424">
    <property type="entry name" value="7TM_GPCR_Srsx"/>
</dbReference>